<reference evidence="2" key="1">
    <citation type="submission" date="2022-12" db="EMBL/GenBank/DDBJ databases">
        <title>Reference genome sequencing for broad-spectrum identification of bacterial and archaeal isolates by mass spectrometry.</title>
        <authorList>
            <person name="Sekiguchi Y."/>
            <person name="Tourlousse D.M."/>
        </authorList>
    </citation>
    <scope>NUCLEOTIDE SEQUENCE</scope>
    <source>
        <strain evidence="2">LLR39Z86</strain>
    </source>
</reference>
<name>A0A9W6G9W8_9ACTN</name>
<comment type="caution">
    <text evidence="2">The sequence shown here is derived from an EMBL/GenBank/DDBJ whole genome shotgun (WGS) entry which is preliminary data.</text>
</comment>
<dbReference type="PROSITE" id="PS00018">
    <property type="entry name" value="EF_HAND_1"/>
    <property type="match status" value="4"/>
</dbReference>
<dbReference type="RefSeq" id="WP_270114741.1">
    <property type="nucleotide sequence ID" value="NZ_BAAAOL010000007.1"/>
</dbReference>
<protein>
    <submittedName>
        <fullName evidence="2">Calcium-binding protein</fullName>
    </submittedName>
</protein>
<dbReference type="SUPFAM" id="SSF47473">
    <property type="entry name" value="EF-hand"/>
    <property type="match status" value="1"/>
</dbReference>
<sequence>MSENDYRAKMRDRFTTFDVDGDGQVTADDFEAMARRVIDEFEVREGTPQASAIREGARRFFVGLAKATDSDESGSITESEFIAGAERRLRDNPEGFDAIVRPWAQSVIAIADVDGDGEVSVEEWGRALRAMGATEAGIKRDLKAIDRDRDGRVSLDEVIESALEFYTRERSRDSFASA</sequence>
<accession>A0A9W6G9W8</accession>
<dbReference type="Pfam" id="PF13499">
    <property type="entry name" value="EF-hand_7"/>
    <property type="match status" value="1"/>
</dbReference>
<feature type="domain" description="EF-hand" evidence="1">
    <location>
        <begin position="99"/>
        <end position="134"/>
    </location>
</feature>
<dbReference type="SMART" id="SM00054">
    <property type="entry name" value="EFh"/>
    <property type="match status" value="4"/>
</dbReference>
<keyword evidence="3" id="KW-1185">Reference proteome</keyword>
<dbReference type="CDD" id="cd00051">
    <property type="entry name" value="EFh"/>
    <property type="match status" value="1"/>
</dbReference>
<dbReference type="Pfam" id="PF13202">
    <property type="entry name" value="EF-hand_5"/>
    <property type="match status" value="2"/>
</dbReference>
<proteinExistence type="predicted"/>
<organism evidence="2 3">
    <name type="scientific">Glycomyces algeriensis</name>
    <dbReference type="NCBI Taxonomy" id="256037"/>
    <lineage>
        <taxon>Bacteria</taxon>
        <taxon>Bacillati</taxon>
        <taxon>Actinomycetota</taxon>
        <taxon>Actinomycetes</taxon>
        <taxon>Glycomycetales</taxon>
        <taxon>Glycomycetaceae</taxon>
        <taxon>Glycomyces</taxon>
    </lineage>
</organism>
<feature type="domain" description="EF-hand" evidence="1">
    <location>
        <begin position="5"/>
        <end position="40"/>
    </location>
</feature>
<dbReference type="Proteomes" id="UP001144313">
    <property type="component" value="Unassembled WGS sequence"/>
</dbReference>
<dbReference type="PROSITE" id="PS50222">
    <property type="entry name" value="EF_HAND_2"/>
    <property type="match status" value="3"/>
</dbReference>
<gene>
    <name evidence="2" type="ORF">GALLR39Z86_38940</name>
</gene>
<dbReference type="GO" id="GO:0005509">
    <property type="term" value="F:calcium ion binding"/>
    <property type="evidence" value="ECO:0007669"/>
    <property type="project" value="InterPro"/>
</dbReference>
<dbReference type="InterPro" id="IPR018247">
    <property type="entry name" value="EF_Hand_1_Ca_BS"/>
</dbReference>
<dbReference type="Gene3D" id="1.10.238.10">
    <property type="entry name" value="EF-hand"/>
    <property type="match status" value="1"/>
</dbReference>
<evidence type="ECO:0000259" key="1">
    <source>
        <dbReference type="PROSITE" id="PS50222"/>
    </source>
</evidence>
<dbReference type="InterPro" id="IPR011992">
    <property type="entry name" value="EF-hand-dom_pair"/>
</dbReference>
<feature type="domain" description="EF-hand" evidence="1">
    <location>
        <begin position="135"/>
        <end position="168"/>
    </location>
</feature>
<dbReference type="EMBL" id="BSDT01000001">
    <property type="protein sequence ID" value="GLI44044.1"/>
    <property type="molecule type" value="Genomic_DNA"/>
</dbReference>
<dbReference type="InterPro" id="IPR002048">
    <property type="entry name" value="EF_hand_dom"/>
</dbReference>
<dbReference type="AlphaFoldDB" id="A0A9W6G9W8"/>
<evidence type="ECO:0000313" key="3">
    <source>
        <dbReference type="Proteomes" id="UP001144313"/>
    </source>
</evidence>
<evidence type="ECO:0000313" key="2">
    <source>
        <dbReference type="EMBL" id="GLI44044.1"/>
    </source>
</evidence>